<evidence type="ECO:0000313" key="1">
    <source>
        <dbReference type="EMBL" id="WHY86710.1"/>
    </source>
</evidence>
<name>A0AA95MRP9_9BACI</name>
<reference evidence="1" key="1">
    <citation type="submission" date="2023-05" db="EMBL/GenBank/DDBJ databases">
        <title>Comparative genomics of Bacillaceae isolates and their secondary metabolite potential.</title>
        <authorList>
            <person name="Song L."/>
            <person name="Nielsen L.J."/>
            <person name="Mohite O."/>
            <person name="Xu X."/>
            <person name="Weber T."/>
            <person name="Kovacs A.T."/>
        </authorList>
    </citation>
    <scope>NUCLEOTIDE SEQUENCE</scope>
    <source>
        <strain evidence="1">XLM17</strain>
    </source>
</reference>
<dbReference type="RefSeq" id="WP_218010679.1">
    <property type="nucleotide sequence ID" value="NZ_CP126114.1"/>
</dbReference>
<sequence length="69" mass="8113">MKDYFISSAYIFLHIRVTVIKIYTLEEVDKKLKEMEKAAGEELKSYLPKNCVLHIRIVHIIKGIYCIVL</sequence>
<organism evidence="1 2">
    <name type="scientific">Neobacillus novalis</name>
    <dbReference type="NCBI Taxonomy" id="220687"/>
    <lineage>
        <taxon>Bacteria</taxon>
        <taxon>Bacillati</taxon>
        <taxon>Bacillota</taxon>
        <taxon>Bacilli</taxon>
        <taxon>Bacillales</taxon>
        <taxon>Bacillaceae</taxon>
        <taxon>Neobacillus</taxon>
    </lineage>
</organism>
<dbReference type="KEGG" id="nnv:QNH39_02185"/>
<accession>A0AA95MRP9</accession>
<dbReference type="Proteomes" id="UP001178288">
    <property type="component" value="Chromosome"/>
</dbReference>
<evidence type="ECO:0000313" key="2">
    <source>
        <dbReference type="Proteomes" id="UP001178288"/>
    </source>
</evidence>
<protein>
    <submittedName>
        <fullName evidence="1">Uncharacterized protein</fullName>
    </submittedName>
</protein>
<gene>
    <name evidence="1" type="ORF">QNH39_02185</name>
</gene>
<keyword evidence="2" id="KW-1185">Reference proteome</keyword>
<proteinExistence type="predicted"/>
<dbReference type="EMBL" id="CP126114">
    <property type="protein sequence ID" value="WHY86710.1"/>
    <property type="molecule type" value="Genomic_DNA"/>
</dbReference>
<dbReference type="AlphaFoldDB" id="A0AA95MRP9"/>